<evidence type="ECO:0000256" key="2">
    <source>
        <dbReference type="ARBA" id="ARBA00022777"/>
    </source>
</evidence>
<dbReference type="InterPro" id="IPR011712">
    <property type="entry name" value="Sig_transdc_His_kin_sub3_dim/P"/>
</dbReference>
<organism evidence="6 7">
    <name type="scientific">Sphingomonas sabuli</name>
    <dbReference type="NCBI Taxonomy" id="2764186"/>
    <lineage>
        <taxon>Bacteria</taxon>
        <taxon>Pseudomonadati</taxon>
        <taxon>Pseudomonadota</taxon>
        <taxon>Alphaproteobacteria</taxon>
        <taxon>Sphingomonadales</taxon>
        <taxon>Sphingomonadaceae</taxon>
        <taxon>Sphingomonas</taxon>
    </lineage>
</organism>
<dbReference type="PANTHER" id="PTHR24421">
    <property type="entry name" value="NITRATE/NITRITE SENSOR PROTEIN NARX-RELATED"/>
    <property type="match status" value="1"/>
</dbReference>
<evidence type="ECO:0000256" key="4">
    <source>
        <dbReference type="SAM" id="Phobius"/>
    </source>
</evidence>
<feature type="transmembrane region" description="Helical" evidence="4">
    <location>
        <begin position="119"/>
        <end position="136"/>
    </location>
</feature>
<accession>A0A7G9L043</accession>
<proteinExistence type="predicted"/>
<keyword evidence="2" id="KW-0418">Kinase</keyword>
<dbReference type="Gene3D" id="1.20.5.1930">
    <property type="match status" value="1"/>
</dbReference>
<dbReference type="CDD" id="cd16917">
    <property type="entry name" value="HATPase_UhpB-NarQ-NarX-like"/>
    <property type="match status" value="1"/>
</dbReference>
<dbReference type="Proteomes" id="UP000515861">
    <property type="component" value="Chromosome"/>
</dbReference>
<dbReference type="SUPFAM" id="SSF55874">
    <property type="entry name" value="ATPase domain of HSP90 chaperone/DNA topoisomerase II/histidine kinase"/>
    <property type="match status" value="1"/>
</dbReference>
<dbReference type="RefSeq" id="WP_187478948.1">
    <property type="nucleotide sequence ID" value="NZ_CP060697.1"/>
</dbReference>
<dbReference type="GO" id="GO:0016020">
    <property type="term" value="C:membrane"/>
    <property type="evidence" value="ECO:0007669"/>
    <property type="project" value="InterPro"/>
</dbReference>
<keyword evidence="7" id="KW-1185">Reference proteome</keyword>
<dbReference type="InterPro" id="IPR050482">
    <property type="entry name" value="Sensor_HK_TwoCompSys"/>
</dbReference>
<name>A0A7G9L043_9SPHN</name>
<evidence type="ECO:0000313" key="7">
    <source>
        <dbReference type="Proteomes" id="UP000515861"/>
    </source>
</evidence>
<dbReference type="KEGG" id="ssau:H8M03_08080"/>
<feature type="transmembrane region" description="Helical" evidence="4">
    <location>
        <begin position="148"/>
        <end position="167"/>
    </location>
</feature>
<keyword evidence="1" id="KW-0808">Transferase</keyword>
<sequence>MFKDILTDRSGRVIALARAVLAAVFLFAIWIDPNQPVQAADLTYATLGAYVGAAVLVAVLTWNHWWLDARLAGPAHVVDIGMFGLLVYATDGYTSPFFVFFVFLVLSAAIRWGWRQTALTALAVMVLYFVIGLTTANVTDPEFDLQRFIIRSGNLLILSLLLIWFGVTHGFSGRAATDNVLRDPSGGDVLESGVAQAAAATGASLALLVWRKASSGAIQLVTLRRGMLDQATVQSPIRPFAETPFLFEVKRDRALCRTAHQRLCFASARDLADIGLLADAGIDEGLALPVRTDAGRGMLYLGNIRSLCTDHLDLGHSLGAALARHIQRNALLTAVEEGAVARARLSLARDLHDSIVQFLAGATFRVEAISRSVRAGEKPQAELEDLKLLLLQEQQELRSAVGALRSERIALPRLAADLRALCDRLARQWDIRCSFFAQVGEASAPMRLHLDTHQLVREAVANAVRHASAKTVIVQLTDDDEDLRLDIGNDGGGNQRLVDGKPWSLRERVEEANGTLMLSTQAKGTNISITLPLREDNRA</sequence>
<reference evidence="6 7" key="1">
    <citation type="submission" date="2020-08" db="EMBL/GenBank/DDBJ databases">
        <title>Sphingomonas sp. sand1-3 16S ribosomal RNA gene Genome sequencing and assembly.</title>
        <authorList>
            <person name="Kang M."/>
        </authorList>
    </citation>
    <scope>NUCLEOTIDE SEQUENCE [LARGE SCALE GENOMIC DNA]</scope>
    <source>
        <strain evidence="7">sand1-3</strain>
    </source>
</reference>
<keyword evidence="4" id="KW-0812">Transmembrane</keyword>
<feature type="transmembrane region" description="Helical" evidence="4">
    <location>
        <begin position="43"/>
        <end position="62"/>
    </location>
</feature>
<gene>
    <name evidence="6" type="ORF">H8M03_08080</name>
</gene>
<dbReference type="Pfam" id="PF07730">
    <property type="entry name" value="HisKA_3"/>
    <property type="match status" value="1"/>
</dbReference>
<keyword evidence="3" id="KW-0902">Two-component regulatory system</keyword>
<evidence type="ECO:0000259" key="5">
    <source>
        <dbReference type="Pfam" id="PF07730"/>
    </source>
</evidence>
<dbReference type="AlphaFoldDB" id="A0A7G9L043"/>
<evidence type="ECO:0000256" key="1">
    <source>
        <dbReference type="ARBA" id="ARBA00022679"/>
    </source>
</evidence>
<keyword evidence="4" id="KW-1133">Transmembrane helix</keyword>
<evidence type="ECO:0000313" key="6">
    <source>
        <dbReference type="EMBL" id="QNM81992.1"/>
    </source>
</evidence>
<dbReference type="GO" id="GO:0046983">
    <property type="term" value="F:protein dimerization activity"/>
    <property type="evidence" value="ECO:0007669"/>
    <property type="project" value="InterPro"/>
</dbReference>
<feature type="domain" description="Signal transduction histidine kinase subgroup 3 dimerisation and phosphoacceptor" evidence="5">
    <location>
        <begin position="344"/>
        <end position="406"/>
    </location>
</feature>
<dbReference type="Gene3D" id="3.30.565.10">
    <property type="entry name" value="Histidine kinase-like ATPase, C-terminal domain"/>
    <property type="match status" value="1"/>
</dbReference>
<dbReference type="InterPro" id="IPR036890">
    <property type="entry name" value="HATPase_C_sf"/>
</dbReference>
<evidence type="ECO:0000256" key="3">
    <source>
        <dbReference type="ARBA" id="ARBA00023012"/>
    </source>
</evidence>
<keyword evidence="4" id="KW-0472">Membrane</keyword>
<feature type="transmembrane region" description="Helical" evidence="4">
    <location>
        <begin position="12"/>
        <end position="31"/>
    </location>
</feature>
<protein>
    <recommendedName>
        <fullName evidence="5">Signal transduction histidine kinase subgroup 3 dimerisation and phosphoacceptor domain-containing protein</fullName>
    </recommendedName>
</protein>
<dbReference type="EMBL" id="CP060697">
    <property type="protein sequence ID" value="QNM81992.1"/>
    <property type="molecule type" value="Genomic_DNA"/>
</dbReference>
<dbReference type="GO" id="GO:0000155">
    <property type="term" value="F:phosphorelay sensor kinase activity"/>
    <property type="evidence" value="ECO:0007669"/>
    <property type="project" value="InterPro"/>
</dbReference>